<evidence type="ECO:0000256" key="2">
    <source>
        <dbReference type="ARBA" id="ARBA00022692"/>
    </source>
</evidence>
<dbReference type="Gene3D" id="3.40.30.10">
    <property type="entry name" value="Glutaredoxin"/>
    <property type="match status" value="1"/>
</dbReference>
<feature type="transmembrane region" description="Helical" evidence="5">
    <location>
        <begin position="209"/>
        <end position="227"/>
    </location>
</feature>
<proteinExistence type="predicted"/>
<name>A0A5J4Q1N8_9ZZZZ</name>
<keyword evidence="3 5" id="KW-1133">Transmembrane helix</keyword>
<feature type="transmembrane region" description="Helical" evidence="5">
    <location>
        <begin position="16"/>
        <end position="40"/>
    </location>
</feature>
<dbReference type="PANTHER" id="PTHR32234">
    <property type="entry name" value="THIOL:DISULFIDE INTERCHANGE PROTEIN DSBD"/>
    <property type="match status" value="1"/>
</dbReference>
<dbReference type="InterPro" id="IPR003834">
    <property type="entry name" value="Cyt_c_assmbl_TM_dom"/>
</dbReference>
<feature type="transmembrane region" description="Helical" evidence="5">
    <location>
        <begin position="247"/>
        <end position="264"/>
    </location>
</feature>
<evidence type="ECO:0000313" key="7">
    <source>
        <dbReference type="EMBL" id="KAA6315806.1"/>
    </source>
</evidence>
<keyword evidence="2 5" id="KW-0812">Transmembrane</keyword>
<evidence type="ECO:0000259" key="6">
    <source>
        <dbReference type="Pfam" id="PF02683"/>
    </source>
</evidence>
<feature type="transmembrane region" description="Helical" evidence="5">
    <location>
        <begin position="95"/>
        <end position="116"/>
    </location>
</feature>
<dbReference type="GO" id="GO:0047134">
    <property type="term" value="F:protein-disulfide reductase [NAD(P)H] activity"/>
    <property type="evidence" value="ECO:0007669"/>
    <property type="project" value="UniProtKB-EC"/>
</dbReference>
<feature type="domain" description="Cytochrome C biogenesis protein transmembrane" evidence="6">
    <location>
        <begin position="20"/>
        <end position="230"/>
    </location>
</feature>
<dbReference type="Pfam" id="PF02683">
    <property type="entry name" value="DsbD_TM"/>
    <property type="match status" value="1"/>
</dbReference>
<feature type="non-terminal residue" evidence="7">
    <location>
        <position position="1"/>
    </location>
</feature>
<keyword evidence="4 5" id="KW-0472">Membrane</keyword>
<feature type="transmembrane region" description="Helical" evidence="5">
    <location>
        <begin position="137"/>
        <end position="165"/>
    </location>
</feature>
<keyword evidence="7" id="KW-0560">Oxidoreductase</keyword>
<feature type="transmembrane region" description="Helical" evidence="5">
    <location>
        <begin position="177"/>
        <end position="197"/>
    </location>
</feature>
<evidence type="ECO:0000256" key="4">
    <source>
        <dbReference type="ARBA" id="ARBA00023136"/>
    </source>
</evidence>
<protein>
    <submittedName>
        <fullName evidence="7">Thiol:disulfide interchange protein DsbD</fullName>
        <ecNumber evidence="7">1.8.1.8</ecNumber>
    </submittedName>
</protein>
<evidence type="ECO:0000256" key="1">
    <source>
        <dbReference type="ARBA" id="ARBA00004141"/>
    </source>
</evidence>
<feature type="transmembrane region" description="Helical" evidence="5">
    <location>
        <begin position="61"/>
        <end position="83"/>
    </location>
</feature>
<dbReference type="GO" id="GO:0045454">
    <property type="term" value="P:cell redox homeostasis"/>
    <property type="evidence" value="ECO:0007669"/>
    <property type="project" value="TreeGrafter"/>
</dbReference>
<dbReference type="PANTHER" id="PTHR32234:SF0">
    <property type="entry name" value="THIOL:DISULFIDE INTERCHANGE PROTEIN DSBD"/>
    <property type="match status" value="1"/>
</dbReference>
<evidence type="ECO:0000256" key="5">
    <source>
        <dbReference type="SAM" id="Phobius"/>
    </source>
</evidence>
<organism evidence="7">
    <name type="scientific">termite gut metagenome</name>
    <dbReference type="NCBI Taxonomy" id="433724"/>
    <lineage>
        <taxon>unclassified sequences</taxon>
        <taxon>metagenomes</taxon>
        <taxon>organismal metagenomes</taxon>
    </lineage>
</organism>
<evidence type="ECO:0000256" key="3">
    <source>
        <dbReference type="ARBA" id="ARBA00022989"/>
    </source>
</evidence>
<dbReference type="InterPro" id="IPR036249">
    <property type="entry name" value="Thioredoxin-like_sf"/>
</dbReference>
<sequence length="466" mass="52183">ELEAFGETTLQQNKTWIYIFFAGFIGGLLALFTPCVFPVIPMTVSFFLKRSENRKKSIRDAIMYGMSIIIIYVALGLVVTLLFGANALNTLSTNALFNIIFFLMLVVFAASFFGAFEITLPSGWSNAADSKAEITTGWISIFLMAFTLALVSFSCTGPIIGFLLVEVSMTESVIAPAIGMFGFAIALALPFTLFALFPSWLKSIPKSGGWMNVVKVTLGFIELAFALKFLSVADLAYGWGILDRETFLALWIVIFALLGFYLLGKIKFPHDDDNKVGVFRFFLALAPLAFAVYMLPGLWGAPLKALSAFAPPLQTQDFNLYTHEVHPKFDDYDIGMEYARKNNKPVMIDFTGYGCVNCRKMELSVWTDSKVGSIINNDYVLITLYVDSRQPLLEPVKITENGTERTLKTTGDKWSYLQRRKFGANAQPFYVLLNNEGSLLNKPYTYNEDVTKYADFLQTGLRNYRK</sequence>
<dbReference type="GO" id="GO:0017004">
    <property type="term" value="P:cytochrome complex assembly"/>
    <property type="evidence" value="ECO:0007669"/>
    <property type="project" value="InterPro"/>
</dbReference>
<dbReference type="EMBL" id="SNRY01005113">
    <property type="protein sequence ID" value="KAA6315806.1"/>
    <property type="molecule type" value="Genomic_DNA"/>
</dbReference>
<dbReference type="EC" id="1.8.1.8" evidence="7"/>
<comment type="caution">
    <text evidence="7">The sequence shown here is derived from an EMBL/GenBank/DDBJ whole genome shotgun (WGS) entry which is preliminary data.</text>
</comment>
<gene>
    <name evidence="7" type="ORF">EZS27_033789</name>
</gene>
<dbReference type="AlphaFoldDB" id="A0A5J4Q1N8"/>
<comment type="subcellular location">
    <subcellularLocation>
        <location evidence="1">Membrane</location>
        <topology evidence="1">Multi-pass membrane protein</topology>
    </subcellularLocation>
</comment>
<dbReference type="Pfam" id="PF13899">
    <property type="entry name" value="Thioredoxin_7"/>
    <property type="match status" value="1"/>
</dbReference>
<reference evidence="7" key="1">
    <citation type="submission" date="2019-03" db="EMBL/GenBank/DDBJ databases">
        <title>Single cell metagenomics reveals metabolic interactions within the superorganism composed of flagellate Streblomastix strix and complex community of Bacteroidetes bacteria on its surface.</title>
        <authorList>
            <person name="Treitli S.C."/>
            <person name="Kolisko M."/>
            <person name="Husnik F."/>
            <person name="Keeling P."/>
            <person name="Hampl V."/>
        </authorList>
    </citation>
    <scope>NUCLEOTIDE SEQUENCE</scope>
    <source>
        <strain evidence="7">STM</strain>
    </source>
</reference>
<dbReference type="SUPFAM" id="SSF52833">
    <property type="entry name" value="Thioredoxin-like"/>
    <property type="match status" value="1"/>
</dbReference>
<dbReference type="GO" id="GO:0016020">
    <property type="term" value="C:membrane"/>
    <property type="evidence" value="ECO:0007669"/>
    <property type="project" value="UniProtKB-SubCell"/>
</dbReference>
<accession>A0A5J4Q1N8</accession>
<feature type="transmembrane region" description="Helical" evidence="5">
    <location>
        <begin position="276"/>
        <end position="299"/>
    </location>
</feature>